<dbReference type="Pfam" id="PF15889">
    <property type="entry name" value="DUF4738"/>
    <property type="match status" value="1"/>
</dbReference>
<dbReference type="InterPro" id="IPR031762">
    <property type="entry name" value="DUF4738"/>
</dbReference>
<dbReference type="Gene3D" id="2.40.128.510">
    <property type="entry name" value="Protein of unknown function DUF4738"/>
    <property type="match status" value="1"/>
</dbReference>
<reference evidence="2" key="1">
    <citation type="submission" date="2021-08" db="EMBL/GenBank/DDBJ databases">
        <title>Prevotella lacticifex sp. nov., isolated from rumen of cow.</title>
        <authorList>
            <person name="Shinkai T."/>
            <person name="Ikeyama N."/>
            <person name="Kumagai M."/>
            <person name="Ohmori H."/>
            <person name="Sakamoto M."/>
            <person name="Ohkuma M."/>
            <person name="Mitsumori M."/>
        </authorList>
    </citation>
    <scope>NUCLEOTIDE SEQUENCE</scope>
    <source>
        <strain evidence="2">DSM 11371</strain>
    </source>
</reference>
<proteinExistence type="predicted"/>
<protein>
    <recommendedName>
        <fullName evidence="4">DUF4738 domain-containing protein</fullName>
    </recommendedName>
</protein>
<dbReference type="Proteomes" id="UP000887043">
    <property type="component" value="Unassembled WGS sequence"/>
</dbReference>
<dbReference type="GeneID" id="72479400"/>
<sequence length="193" mass="21930">MKKIFCYFMIGLAVVNISSCHEKKEKNIIITHKPVVKAPARTQKMSNYAQSRKVQWLGQEYTVQYERQADTKLGIVRVDDHTKYYDNRVTVRVLRSDGTEFFHRSFVKSDFSPYIDDDMAKRSALLGVIFVEAKGDVLRFAASVGSPDANSDEYVPLIVQVSRMGNVSINKDTQMDTNNMTEAPSDDEDEASE</sequence>
<organism evidence="2 3">
    <name type="scientific">Segatella bryantii</name>
    <name type="common">Prevotella bryantii</name>
    <dbReference type="NCBI Taxonomy" id="77095"/>
    <lineage>
        <taxon>Bacteria</taxon>
        <taxon>Pseudomonadati</taxon>
        <taxon>Bacteroidota</taxon>
        <taxon>Bacteroidia</taxon>
        <taxon>Bacteroidales</taxon>
        <taxon>Prevotellaceae</taxon>
        <taxon>Segatella</taxon>
    </lineage>
</organism>
<feature type="compositionally biased region" description="Acidic residues" evidence="1">
    <location>
        <begin position="184"/>
        <end position="193"/>
    </location>
</feature>
<evidence type="ECO:0000313" key="2">
    <source>
        <dbReference type="EMBL" id="GJG27538.1"/>
    </source>
</evidence>
<feature type="compositionally biased region" description="Polar residues" evidence="1">
    <location>
        <begin position="169"/>
        <end position="181"/>
    </location>
</feature>
<gene>
    <name evidence="2" type="ORF">PRRU23_12380</name>
</gene>
<dbReference type="AlphaFoldDB" id="A0AA37HXL9"/>
<accession>A0AA37HXL9</accession>
<comment type="caution">
    <text evidence="2">The sequence shown here is derived from an EMBL/GenBank/DDBJ whole genome shotgun (WGS) entry which is preliminary data.</text>
</comment>
<evidence type="ECO:0000256" key="1">
    <source>
        <dbReference type="SAM" id="MobiDB-lite"/>
    </source>
</evidence>
<dbReference type="RefSeq" id="WP_027454181.1">
    <property type="nucleotide sequence ID" value="NZ_BPTR01000001.1"/>
</dbReference>
<evidence type="ECO:0000313" key="3">
    <source>
        <dbReference type="Proteomes" id="UP000887043"/>
    </source>
</evidence>
<name>A0AA37HXL9_SEGBR</name>
<evidence type="ECO:0008006" key="4">
    <source>
        <dbReference type="Google" id="ProtNLM"/>
    </source>
</evidence>
<feature type="region of interest" description="Disordered" evidence="1">
    <location>
        <begin position="169"/>
        <end position="193"/>
    </location>
</feature>
<dbReference type="EMBL" id="BPTR01000001">
    <property type="protein sequence ID" value="GJG27538.1"/>
    <property type="molecule type" value="Genomic_DNA"/>
</dbReference>